<evidence type="ECO:0000313" key="19">
    <source>
        <dbReference type="Proteomes" id="UP000192223"/>
    </source>
</evidence>
<dbReference type="GO" id="GO:0005525">
    <property type="term" value="F:GTP binding"/>
    <property type="evidence" value="ECO:0007669"/>
    <property type="project" value="UniProtKB-KW"/>
</dbReference>
<feature type="binding site" evidence="16">
    <location>
        <position position="72"/>
    </location>
    <ligand>
        <name>GTP</name>
        <dbReference type="ChEBI" id="CHEBI:37565"/>
    </ligand>
</feature>
<dbReference type="InterPro" id="IPR006689">
    <property type="entry name" value="Small_GTPase_ARF/SAR"/>
</dbReference>
<dbReference type="InterPro" id="IPR027417">
    <property type="entry name" value="P-loop_NTPase"/>
</dbReference>
<dbReference type="SMART" id="SM00178">
    <property type="entry name" value="SAR"/>
    <property type="match status" value="1"/>
</dbReference>
<evidence type="ECO:0000256" key="7">
    <source>
        <dbReference type="ARBA" id="ARBA00022490"/>
    </source>
</evidence>
<evidence type="ECO:0000256" key="17">
    <source>
        <dbReference type="PIRSR" id="PIRSR606689-2"/>
    </source>
</evidence>
<dbReference type="GO" id="GO:0005930">
    <property type="term" value="C:axoneme"/>
    <property type="evidence" value="ECO:0007669"/>
    <property type="project" value="UniProtKB-SubCell"/>
</dbReference>
<evidence type="ECO:0000256" key="3">
    <source>
        <dbReference type="ARBA" id="ARBA00004522"/>
    </source>
</evidence>
<accession>A0A1W4XM93</accession>
<keyword evidence="8" id="KW-0519">Myristate</keyword>
<keyword evidence="19" id="KW-1185">Reference proteome</keyword>
<dbReference type="OrthoDB" id="442317at2759"/>
<protein>
    <recommendedName>
        <fullName evidence="5">ADP-ribosylation factor-like protein 6</fullName>
    </recommendedName>
</protein>
<comment type="similarity">
    <text evidence="4 18">Belongs to the small GTPase superfamily. Arf family.</text>
</comment>
<dbReference type="InterPro" id="IPR024156">
    <property type="entry name" value="Small_GTPase_ARF"/>
</dbReference>
<gene>
    <name evidence="20" type="primary">LOC108742786</name>
</gene>
<dbReference type="KEGG" id="apln:108742786"/>
<evidence type="ECO:0000256" key="18">
    <source>
        <dbReference type="RuleBase" id="RU003925"/>
    </source>
</evidence>
<dbReference type="Gene3D" id="3.40.50.300">
    <property type="entry name" value="P-loop containing nucleotide triphosphate hydrolases"/>
    <property type="match status" value="1"/>
</dbReference>
<name>A0A1W4XM93_AGRPL</name>
<dbReference type="FunCoup" id="A0A1W4XM93">
    <property type="interactions" value="115"/>
</dbReference>
<evidence type="ECO:0000256" key="8">
    <source>
        <dbReference type="ARBA" id="ARBA00022707"/>
    </source>
</evidence>
<evidence type="ECO:0000256" key="11">
    <source>
        <dbReference type="ARBA" id="ARBA00023134"/>
    </source>
</evidence>
<evidence type="ECO:0000256" key="15">
    <source>
        <dbReference type="ARBA" id="ARBA00023288"/>
    </source>
</evidence>
<dbReference type="Proteomes" id="UP000192223">
    <property type="component" value="Unplaced"/>
</dbReference>
<keyword evidence="11 16" id="KW-0342">GTP-binding</keyword>
<dbReference type="SMART" id="SM00177">
    <property type="entry name" value="ARF"/>
    <property type="match status" value="1"/>
</dbReference>
<dbReference type="NCBIfam" id="TIGR00231">
    <property type="entry name" value="small_GTP"/>
    <property type="match status" value="1"/>
</dbReference>
<keyword evidence="12" id="KW-0472">Membrane</keyword>
<keyword evidence="17" id="KW-0460">Magnesium</keyword>
<dbReference type="GeneID" id="108742786"/>
<dbReference type="GO" id="GO:0016192">
    <property type="term" value="P:vesicle-mediated transport"/>
    <property type="evidence" value="ECO:0007669"/>
    <property type="project" value="UniProtKB-ARBA"/>
</dbReference>
<dbReference type="InParanoid" id="A0A1W4XM93"/>
<feature type="binding site" evidence="17">
    <location>
        <position position="31"/>
    </location>
    <ligand>
        <name>Mg(2+)</name>
        <dbReference type="ChEBI" id="CHEBI:18420"/>
    </ligand>
</feature>
<organism evidence="19 20">
    <name type="scientific">Agrilus planipennis</name>
    <name type="common">Emerald ash borer</name>
    <name type="synonym">Agrilus marcopoli</name>
    <dbReference type="NCBI Taxonomy" id="224129"/>
    <lineage>
        <taxon>Eukaryota</taxon>
        <taxon>Metazoa</taxon>
        <taxon>Ecdysozoa</taxon>
        <taxon>Arthropoda</taxon>
        <taxon>Hexapoda</taxon>
        <taxon>Insecta</taxon>
        <taxon>Pterygota</taxon>
        <taxon>Neoptera</taxon>
        <taxon>Endopterygota</taxon>
        <taxon>Coleoptera</taxon>
        <taxon>Polyphaga</taxon>
        <taxon>Elateriformia</taxon>
        <taxon>Buprestoidea</taxon>
        <taxon>Buprestidae</taxon>
        <taxon>Agrilinae</taxon>
        <taxon>Agrilus</taxon>
    </lineage>
</organism>
<evidence type="ECO:0000256" key="16">
    <source>
        <dbReference type="PIRSR" id="PIRSR606689-1"/>
    </source>
</evidence>
<dbReference type="STRING" id="224129.A0A1W4XM93"/>
<dbReference type="InterPro" id="IPR005225">
    <property type="entry name" value="Small_GTP-bd"/>
</dbReference>
<evidence type="ECO:0000256" key="6">
    <source>
        <dbReference type="ARBA" id="ARBA00022475"/>
    </source>
</evidence>
<dbReference type="RefSeq" id="XP_018333603.1">
    <property type="nucleotide sequence ID" value="XM_018478101.1"/>
</dbReference>
<evidence type="ECO:0000256" key="14">
    <source>
        <dbReference type="ARBA" id="ARBA00023273"/>
    </source>
</evidence>
<sequence>MGIFQKLVSFLGINKKEVNILVVGLNNSGKSTIVNHFKDGENKTHEIVPTVGFHIEKFENKNLSFTAFDMSGHGRYRDLWEHYYEDCHGIIFVIDSTDTFRLIVVKDELDTLLQHPHIRNKKIPLLFFANKIDCPNALSSVKIAASLGLERIMDKPWHISCSNAITGHGLHEGVEWLTQEVRQIVATKKY</sequence>
<dbReference type="CDD" id="cd04157">
    <property type="entry name" value="Arl6"/>
    <property type="match status" value="1"/>
</dbReference>
<keyword evidence="7" id="KW-0963">Cytoplasm</keyword>
<keyword evidence="14" id="KW-0966">Cell projection</keyword>
<keyword evidence="17" id="KW-0479">Metal-binding</keyword>
<evidence type="ECO:0000313" key="20">
    <source>
        <dbReference type="RefSeq" id="XP_018333603.1"/>
    </source>
</evidence>
<evidence type="ECO:0000256" key="5">
    <source>
        <dbReference type="ARBA" id="ARBA00019766"/>
    </source>
</evidence>
<dbReference type="SUPFAM" id="SSF52540">
    <property type="entry name" value="P-loop containing nucleoside triphosphate hydrolases"/>
    <property type="match status" value="1"/>
</dbReference>
<dbReference type="GO" id="GO:0060170">
    <property type="term" value="C:ciliary membrane"/>
    <property type="evidence" value="ECO:0007669"/>
    <property type="project" value="UniProtKB-SubCell"/>
</dbReference>
<dbReference type="GO" id="GO:0046872">
    <property type="term" value="F:metal ion binding"/>
    <property type="evidence" value="ECO:0007669"/>
    <property type="project" value="UniProtKB-KW"/>
</dbReference>
<dbReference type="Pfam" id="PF00025">
    <property type="entry name" value="Arf"/>
    <property type="match status" value="1"/>
</dbReference>
<keyword evidence="6" id="KW-1003">Cell membrane</keyword>
<keyword evidence="13" id="KW-0206">Cytoskeleton</keyword>
<keyword evidence="15" id="KW-0449">Lipoprotein</keyword>
<feature type="binding site" evidence="16">
    <location>
        <begin position="24"/>
        <end position="31"/>
    </location>
    <ligand>
        <name>GTP</name>
        <dbReference type="ChEBI" id="CHEBI:37565"/>
    </ligand>
</feature>
<keyword evidence="10" id="KW-0970">Cilium biogenesis/degradation</keyword>
<dbReference type="FunFam" id="3.40.50.300:FF:000457">
    <property type="entry name" value="ADP-ribosylation factor-like protein 6"/>
    <property type="match status" value="1"/>
</dbReference>
<keyword evidence="9 16" id="KW-0547">Nucleotide-binding</keyword>
<dbReference type="GO" id="GO:0030030">
    <property type="term" value="P:cell projection organization"/>
    <property type="evidence" value="ECO:0007669"/>
    <property type="project" value="UniProtKB-KW"/>
</dbReference>
<dbReference type="InterPro" id="IPR041839">
    <property type="entry name" value="Arl6"/>
</dbReference>
<evidence type="ECO:0000256" key="10">
    <source>
        <dbReference type="ARBA" id="ARBA00022794"/>
    </source>
</evidence>
<dbReference type="PROSITE" id="PS51417">
    <property type="entry name" value="ARF"/>
    <property type="match status" value="1"/>
</dbReference>
<comment type="subcellular location">
    <subcellularLocation>
        <location evidence="3">Cell projection</location>
        <location evidence="3">Cilium membrane</location>
        <topology evidence="3">Peripheral membrane protein</topology>
        <orientation evidence="3">Cytoplasmic side</orientation>
    </subcellularLocation>
    <subcellularLocation>
        <location evidence="2">Cytoplasm</location>
        <location evidence="2">Cytoskeleton</location>
        <location evidence="2">Cilium axoneme</location>
    </subcellularLocation>
    <subcellularLocation>
        <location evidence="1">Cytoplasm</location>
        <location evidence="1">Cytoskeleton</location>
        <location evidence="1">Cilium basal body</location>
    </subcellularLocation>
</comment>
<evidence type="ECO:0000256" key="12">
    <source>
        <dbReference type="ARBA" id="ARBA00023136"/>
    </source>
</evidence>
<dbReference type="GO" id="GO:0051649">
    <property type="term" value="P:establishment of localization in cell"/>
    <property type="evidence" value="ECO:0007669"/>
    <property type="project" value="UniProtKB-ARBA"/>
</dbReference>
<dbReference type="PROSITE" id="PS51419">
    <property type="entry name" value="RAB"/>
    <property type="match status" value="1"/>
</dbReference>
<evidence type="ECO:0000256" key="9">
    <source>
        <dbReference type="ARBA" id="ARBA00022741"/>
    </source>
</evidence>
<dbReference type="CTD" id="84100"/>
<dbReference type="PRINTS" id="PR00328">
    <property type="entry name" value="SAR1GTPBP"/>
</dbReference>
<evidence type="ECO:0000256" key="13">
    <source>
        <dbReference type="ARBA" id="ARBA00023212"/>
    </source>
</evidence>
<reference evidence="20" key="1">
    <citation type="submission" date="2025-08" db="UniProtKB">
        <authorList>
            <consortium name="RefSeq"/>
        </authorList>
    </citation>
    <scope>IDENTIFICATION</scope>
    <source>
        <tissue evidence="20">Entire body</tissue>
    </source>
</reference>
<dbReference type="PANTHER" id="PTHR11711">
    <property type="entry name" value="ADP RIBOSYLATION FACTOR-RELATED"/>
    <property type="match status" value="1"/>
</dbReference>
<evidence type="ECO:0000256" key="2">
    <source>
        <dbReference type="ARBA" id="ARBA00004430"/>
    </source>
</evidence>
<feature type="binding site" evidence="16">
    <location>
        <begin position="130"/>
        <end position="133"/>
    </location>
    <ligand>
        <name>GTP</name>
        <dbReference type="ChEBI" id="CHEBI:37565"/>
    </ligand>
</feature>
<dbReference type="GO" id="GO:0048731">
    <property type="term" value="P:system development"/>
    <property type="evidence" value="ECO:0007669"/>
    <property type="project" value="UniProtKB-ARBA"/>
</dbReference>
<proteinExistence type="inferred from homology"/>
<dbReference type="GO" id="GO:0003924">
    <property type="term" value="F:GTPase activity"/>
    <property type="evidence" value="ECO:0007669"/>
    <property type="project" value="InterPro"/>
</dbReference>
<dbReference type="AlphaFoldDB" id="A0A1W4XM93"/>
<evidence type="ECO:0000256" key="4">
    <source>
        <dbReference type="ARBA" id="ARBA00010290"/>
    </source>
</evidence>
<evidence type="ECO:0000256" key="1">
    <source>
        <dbReference type="ARBA" id="ARBA00004120"/>
    </source>
</evidence>
<feature type="binding site" evidence="17">
    <location>
        <position position="50"/>
    </location>
    <ligand>
        <name>Mg(2+)</name>
        <dbReference type="ChEBI" id="CHEBI:18420"/>
    </ligand>
</feature>